<feature type="compositionally biased region" description="Basic residues" evidence="1">
    <location>
        <begin position="207"/>
        <end position="219"/>
    </location>
</feature>
<dbReference type="AlphaFoldDB" id="A0AA40Y501"/>
<comment type="caution">
    <text evidence="2">The sequence shown here is derived from an EMBL/GenBank/DDBJ whole genome shotgun (WGS) entry which is preliminary data.</text>
</comment>
<proteinExistence type="predicted"/>
<feature type="compositionally biased region" description="Pro residues" evidence="1">
    <location>
        <begin position="188"/>
        <end position="197"/>
    </location>
</feature>
<reference evidence="2" key="1">
    <citation type="submission" date="2020-11" db="EMBL/GenBank/DDBJ databases">
        <title>Enhanced detection system for hospital associated transmission using whole genome sequencing surveillance.</title>
        <authorList>
            <person name="Harrison L.H."/>
            <person name="Van Tyne D."/>
            <person name="Marsh J.W."/>
            <person name="Griffith M.P."/>
            <person name="Snyder D.J."/>
            <person name="Cooper V.S."/>
            <person name="Mustapha M."/>
        </authorList>
    </citation>
    <scope>NUCLEOTIDE SEQUENCE</scope>
    <source>
        <strain evidence="2">STEN00053</strain>
    </source>
</reference>
<gene>
    <name evidence="2" type="ORF">I5V89_01160</name>
</gene>
<feature type="region of interest" description="Disordered" evidence="1">
    <location>
        <begin position="182"/>
        <end position="219"/>
    </location>
</feature>
<evidence type="ECO:0000313" key="2">
    <source>
        <dbReference type="EMBL" id="MBH1788473.1"/>
    </source>
</evidence>
<protein>
    <submittedName>
        <fullName evidence="2">Uncharacterized protein</fullName>
    </submittedName>
</protein>
<sequence>MSTMKQAVARRVNMSERAEHQRQIHFAGVDDAWIWNRKKNNGFSTVPRTLPIAMQAADEQSKGQPPGHVLFCLWARAPDHPVLVIDNPITFAAEAGFTGPRAVDTWRRRMKRLQELQLIVAKAGPAGDFHYVLLTNPNSAVEWMRSNGKIQDVLYSRFWDRLSEVGGLSEMDALRAYWAKTTAKEDPPSLPPPPPTDAPTESAPTKVKSRKSKPKSVGK</sequence>
<evidence type="ECO:0000256" key="1">
    <source>
        <dbReference type="SAM" id="MobiDB-lite"/>
    </source>
</evidence>
<name>A0AA40Y501_STEMA</name>
<organism evidence="2 3">
    <name type="scientific">Stenotrophomonas maltophilia</name>
    <name type="common">Pseudomonas maltophilia</name>
    <name type="synonym">Xanthomonas maltophilia</name>
    <dbReference type="NCBI Taxonomy" id="40324"/>
    <lineage>
        <taxon>Bacteria</taxon>
        <taxon>Pseudomonadati</taxon>
        <taxon>Pseudomonadota</taxon>
        <taxon>Gammaproteobacteria</taxon>
        <taxon>Lysobacterales</taxon>
        <taxon>Lysobacteraceae</taxon>
        <taxon>Stenotrophomonas</taxon>
        <taxon>Stenotrophomonas maltophilia group</taxon>
    </lineage>
</organism>
<dbReference type="RefSeq" id="WP_197622527.1">
    <property type="nucleotide sequence ID" value="NZ_JAAAFF010000010.1"/>
</dbReference>
<dbReference type="Proteomes" id="UP000634179">
    <property type="component" value="Unassembled WGS sequence"/>
</dbReference>
<evidence type="ECO:0000313" key="3">
    <source>
        <dbReference type="Proteomes" id="UP000634179"/>
    </source>
</evidence>
<dbReference type="EMBL" id="JADUOV010000001">
    <property type="protein sequence ID" value="MBH1788473.1"/>
    <property type="molecule type" value="Genomic_DNA"/>
</dbReference>
<accession>A0AA40Y501</accession>